<dbReference type="PANTHER" id="PTHR24220:SF689">
    <property type="entry name" value="LIPOPROTEIN-RELEASING SYSTEM ATP-BINDING PROTEIN LOLD"/>
    <property type="match status" value="1"/>
</dbReference>
<comment type="caution">
    <text evidence="6">The sequence shown here is derived from an EMBL/GenBank/DDBJ whole genome shotgun (WGS) entry which is preliminary data.</text>
</comment>
<dbReference type="PANTHER" id="PTHR24220">
    <property type="entry name" value="IMPORT ATP-BINDING PROTEIN"/>
    <property type="match status" value="1"/>
</dbReference>
<accession>A0A7J0BU07</accession>
<dbReference type="GO" id="GO:0016887">
    <property type="term" value="F:ATP hydrolysis activity"/>
    <property type="evidence" value="ECO:0007669"/>
    <property type="project" value="InterPro"/>
</dbReference>
<evidence type="ECO:0000313" key="7">
    <source>
        <dbReference type="Proteomes" id="UP000503820"/>
    </source>
</evidence>
<dbReference type="GO" id="GO:0005886">
    <property type="term" value="C:plasma membrane"/>
    <property type="evidence" value="ECO:0007669"/>
    <property type="project" value="TreeGrafter"/>
</dbReference>
<dbReference type="InterPro" id="IPR003439">
    <property type="entry name" value="ABC_transporter-like_ATP-bd"/>
</dbReference>
<dbReference type="Pfam" id="PF00005">
    <property type="entry name" value="ABC_tran"/>
    <property type="match status" value="1"/>
</dbReference>
<evidence type="ECO:0000256" key="1">
    <source>
        <dbReference type="ARBA" id="ARBA00022448"/>
    </source>
</evidence>
<dbReference type="SUPFAM" id="SSF52540">
    <property type="entry name" value="P-loop containing nucleoside triphosphate hydrolases"/>
    <property type="match status" value="1"/>
</dbReference>
<evidence type="ECO:0000313" key="6">
    <source>
        <dbReference type="EMBL" id="GFM37207.1"/>
    </source>
</evidence>
<gene>
    <name evidence="6" type="primary">lolD</name>
    <name evidence="6" type="ORF">DSM19430T_18910</name>
</gene>
<dbReference type="GO" id="GO:0005524">
    <property type="term" value="F:ATP binding"/>
    <property type="evidence" value="ECO:0007669"/>
    <property type="project" value="UniProtKB-KW"/>
</dbReference>
<feature type="domain" description="ABC transporter" evidence="5">
    <location>
        <begin position="8"/>
        <end position="230"/>
    </location>
</feature>
<dbReference type="InterPro" id="IPR017911">
    <property type="entry name" value="MacB-like_ATP-bd"/>
</dbReference>
<dbReference type="InterPro" id="IPR027417">
    <property type="entry name" value="P-loop_NTPase"/>
</dbReference>
<protein>
    <submittedName>
        <fullName evidence="6">Lipoprotein-releasing system ATP-binding protein LolD</fullName>
    </submittedName>
</protein>
<dbReference type="PROSITE" id="PS00211">
    <property type="entry name" value="ABC_TRANSPORTER_1"/>
    <property type="match status" value="1"/>
</dbReference>
<keyword evidence="3 6" id="KW-0067">ATP-binding</keyword>
<keyword evidence="6" id="KW-0449">Lipoprotein</keyword>
<evidence type="ECO:0000256" key="4">
    <source>
        <dbReference type="ARBA" id="ARBA00038388"/>
    </source>
</evidence>
<dbReference type="Gene3D" id="3.40.50.300">
    <property type="entry name" value="P-loop containing nucleotide triphosphate hydrolases"/>
    <property type="match status" value="1"/>
</dbReference>
<keyword evidence="7" id="KW-1185">Reference proteome</keyword>
<dbReference type="Proteomes" id="UP000503820">
    <property type="component" value="Unassembled WGS sequence"/>
</dbReference>
<dbReference type="InterPro" id="IPR017871">
    <property type="entry name" value="ABC_transporter-like_CS"/>
</dbReference>
<dbReference type="GO" id="GO:0022857">
    <property type="term" value="F:transmembrane transporter activity"/>
    <property type="evidence" value="ECO:0007669"/>
    <property type="project" value="UniProtKB-ARBA"/>
</dbReference>
<dbReference type="EMBL" id="BLVP01000008">
    <property type="protein sequence ID" value="GFM37207.1"/>
    <property type="molecule type" value="Genomic_DNA"/>
</dbReference>
<name>A0A7J0BU07_9BACT</name>
<keyword evidence="1" id="KW-0813">Transport</keyword>
<dbReference type="InterPro" id="IPR003593">
    <property type="entry name" value="AAA+_ATPase"/>
</dbReference>
<evidence type="ECO:0000256" key="2">
    <source>
        <dbReference type="ARBA" id="ARBA00022741"/>
    </source>
</evidence>
<dbReference type="SMART" id="SM00382">
    <property type="entry name" value="AAA"/>
    <property type="match status" value="1"/>
</dbReference>
<sequence length="230" mass="24812">MTMRDALYELSDVGREYAGPAEKVTVLSGLDLTIDNGETIAVVGASGSGKSTLLHLLGTLDNPTRGTILFRGSDLNTLSPEEKAALRNREIGFVFQFHHLLPEFSTVENVAMQAIIGGVSRSKALGLAREALGLVGLQDRVEHKVTTLSGGERQRAAIARAILMRPAVLLADEPTGNLDERTGSAVAELLLRLNEELGMTLVMVTHNLELAGLMQRRLELRAGELYVQTV</sequence>
<dbReference type="CDD" id="cd03255">
    <property type="entry name" value="ABC_MJ0796_LolCDE_FtsE"/>
    <property type="match status" value="1"/>
</dbReference>
<reference evidence="6 7" key="1">
    <citation type="submission" date="2020-05" db="EMBL/GenBank/DDBJ databases">
        <title>Draft genome sequence of Desulfovibrio psychrotolerans JS1T.</title>
        <authorList>
            <person name="Ueno A."/>
            <person name="Tamazawa S."/>
            <person name="Tamamura S."/>
            <person name="Murakami T."/>
            <person name="Kiyama T."/>
            <person name="Inomata H."/>
            <person name="Amano Y."/>
            <person name="Miyakawa K."/>
            <person name="Tamaki H."/>
            <person name="Naganuma T."/>
            <person name="Kaneko K."/>
        </authorList>
    </citation>
    <scope>NUCLEOTIDE SEQUENCE [LARGE SCALE GENOMIC DNA]</scope>
    <source>
        <strain evidence="6 7">JS1</strain>
    </source>
</reference>
<dbReference type="GO" id="GO:0098796">
    <property type="term" value="C:membrane protein complex"/>
    <property type="evidence" value="ECO:0007669"/>
    <property type="project" value="UniProtKB-ARBA"/>
</dbReference>
<evidence type="ECO:0000259" key="5">
    <source>
        <dbReference type="PROSITE" id="PS50893"/>
    </source>
</evidence>
<dbReference type="AlphaFoldDB" id="A0A7J0BU07"/>
<evidence type="ECO:0000256" key="3">
    <source>
        <dbReference type="ARBA" id="ARBA00022840"/>
    </source>
</evidence>
<proteinExistence type="inferred from homology"/>
<dbReference type="PROSITE" id="PS50893">
    <property type="entry name" value="ABC_TRANSPORTER_2"/>
    <property type="match status" value="1"/>
</dbReference>
<keyword evidence="2" id="KW-0547">Nucleotide-binding</keyword>
<comment type="similarity">
    <text evidence="4">Belongs to the ABC transporter superfamily. Macrolide exporter (TC 3.A.1.122) family.</text>
</comment>
<dbReference type="InterPro" id="IPR015854">
    <property type="entry name" value="ABC_transpr_LolD-like"/>
</dbReference>
<dbReference type="FunFam" id="3.40.50.300:FF:000032">
    <property type="entry name" value="Export ABC transporter ATP-binding protein"/>
    <property type="match status" value="1"/>
</dbReference>
<organism evidence="6 7">
    <name type="scientific">Desulfovibrio psychrotolerans</name>
    <dbReference type="NCBI Taxonomy" id="415242"/>
    <lineage>
        <taxon>Bacteria</taxon>
        <taxon>Pseudomonadati</taxon>
        <taxon>Thermodesulfobacteriota</taxon>
        <taxon>Desulfovibrionia</taxon>
        <taxon>Desulfovibrionales</taxon>
        <taxon>Desulfovibrionaceae</taxon>
        <taxon>Desulfovibrio</taxon>
    </lineage>
</organism>